<evidence type="ECO:0000313" key="1">
    <source>
        <dbReference type="EMBL" id="OAF66497.1"/>
    </source>
</evidence>
<comment type="caution">
    <text evidence="1">The sequence shown here is derived from an EMBL/GenBank/DDBJ whole genome shotgun (WGS) entry which is preliminary data.</text>
</comment>
<evidence type="ECO:0000313" key="2">
    <source>
        <dbReference type="Proteomes" id="UP000078046"/>
    </source>
</evidence>
<accession>A0A177AWU7</accession>
<protein>
    <recommendedName>
        <fullName evidence="3">TATA box-binding protein-associated factor RNA polymerase I subunit B</fullName>
    </recommendedName>
</protein>
<dbReference type="Proteomes" id="UP000078046">
    <property type="component" value="Unassembled WGS sequence"/>
</dbReference>
<dbReference type="AlphaFoldDB" id="A0A177AWU7"/>
<sequence length="465" mass="55211">MDKCHYCQHESFDIINELRYCQKCFVICPNFVKMESDLKIPINQNFLKPRSDNQNSSIETNCMHNMDIKTALTYYLHRMTESITCVFNIPDFPNTVKSVWKSACMDSEEKIKLPNEMSLLIPYFSLPLFNKSNEINEFKYLKSVNICEKSSRKRKKLQYTNTDYNNQNALTPFFIIQIIYVSLFIHGASLSISEIFKYIDLKVIPYYNVFLEFSNFCLINFKHSGIVLSLHGPKVNIYSIQHKIYHLYQKFNFKNYHEKLKKFSISYMKKVLQILNFPFDIEKSVALFNCNFVCQFQFNSEYECILSVLCTVFILRYIGIFECQFLSWINNFSFNQFHHRFVFDMLKCDFYPMSDSVKKESIGIKVLQRGAIQQFHRIIMTRTKFINMEKRFPKKFWKCAQPINLTDKNVEGMFSNINCLSILKKCIKIMNLQDERLIMIVSYLFNVNIEIILNGLQSISTQIRE</sequence>
<reference evidence="1 2" key="1">
    <citation type="submission" date="2016-04" db="EMBL/GenBank/DDBJ databases">
        <title>The genome of Intoshia linei affirms orthonectids as highly simplified spiralians.</title>
        <authorList>
            <person name="Mikhailov K.V."/>
            <person name="Slusarev G.S."/>
            <person name="Nikitin M.A."/>
            <person name="Logacheva M.D."/>
            <person name="Penin A."/>
            <person name="Aleoshin V."/>
            <person name="Panchin Y.V."/>
        </authorList>
    </citation>
    <scope>NUCLEOTIDE SEQUENCE [LARGE SCALE GENOMIC DNA]</scope>
    <source>
        <strain evidence="1">Intl2013</strain>
        <tissue evidence="1">Whole animal</tissue>
    </source>
</reference>
<name>A0A177AWU7_9BILA</name>
<organism evidence="1 2">
    <name type="scientific">Intoshia linei</name>
    <dbReference type="NCBI Taxonomy" id="1819745"/>
    <lineage>
        <taxon>Eukaryota</taxon>
        <taxon>Metazoa</taxon>
        <taxon>Spiralia</taxon>
        <taxon>Lophotrochozoa</taxon>
        <taxon>Mesozoa</taxon>
        <taxon>Orthonectida</taxon>
        <taxon>Rhopaluridae</taxon>
        <taxon>Intoshia</taxon>
    </lineage>
</organism>
<proteinExistence type="predicted"/>
<dbReference type="EMBL" id="LWCA01000916">
    <property type="protein sequence ID" value="OAF66497.1"/>
    <property type="molecule type" value="Genomic_DNA"/>
</dbReference>
<keyword evidence="2" id="KW-1185">Reference proteome</keyword>
<evidence type="ECO:0008006" key="3">
    <source>
        <dbReference type="Google" id="ProtNLM"/>
    </source>
</evidence>
<gene>
    <name evidence="1" type="ORF">A3Q56_05773</name>
</gene>